<dbReference type="Pfam" id="PF05131">
    <property type="entry name" value="Pep3_Vps18"/>
    <property type="match status" value="1"/>
</dbReference>
<evidence type="ECO:0000256" key="1">
    <source>
        <dbReference type="ARBA" id="ARBA00022723"/>
    </source>
</evidence>
<feature type="coiled-coil region" evidence="5">
    <location>
        <begin position="824"/>
        <end position="865"/>
    </location>
</feature>
<dbReference type="InterPro" id="IPR007810">
    <property type="entry name" value="Pep3/Vps18_beta-prop"/>
</dbReference>
<evidence type="ECO:0000259" key="6">
    <source>
        <dbReference type="Pfam" id="PF05131"/>
    </source>
</evidence>
<dbReference type="GO" id="GO:0005768">
    <property type="term" value="C:endosome"/>
    <property type="evidence" value="ECO:0007669"/>
    <property type="project" value="TreeGrafter"/>
</dbReference>
<dbReference type="GO" id="GO:0006886">
    <property type="term" value="P:intracellular protein transport"/>
    <property type="evidence" value="ECO:0007669"/>
    <property type="project" value="UniProtKB-UniRule"/>
</dbReference>
<dbReference type="EMBL" id="JALJOR010000007">
    <property type="protein sequence ID" value="KAK9814445.1"/>
    <property type="molecule type" value="Genomic_DNA"/>
</dbReference>
<dbReference type="GO" id="GO:0030674">
    <property type="term" value="F:protein-macromolecule adaptor activity"/>
    <property type="evidence" value="ECO:0007669"/>
    <property type="project" value="TreeGrafter"/>
</dbReference>
<dbReference type="GO" id="GO:0030897">
    <property type="term" value="C:HOPS complex"/>
    <property type="evidence" value="ECO:0007669"/>
    <property type="project" value="TreeGrafter"/>
</dbReference>
<dbReference type="GO" id="GO:0008270">
    <property type="term" value="F:zinc ion binding"/>
    <property type="evidence" value="ECO:0007669"/>
    <property type="project" value="UniProtKB-KW"/>
</dbReference>
<evidence type="ECO:0000256" key="3">
    <source>
        <dbReference type="ARBA" id="ARBA00022833"/>
    </source>
</evidence>
<evidence type="ECO:0000313" key="8">
    <source>
        <dbReference type="Proteomes" id="UP001489004"/>
    </source>
</evidence>
<evidence type="ECO:0000256" key="2">
    <source>
        <dbReference type="ARBA" id="ARBA00022771"/>
    </source>
</evidence>
<dbReference type="AlphaFoldDB" id="A0AAW1Q178"/>
<dbReference type="GO" id="GO:0048284">
    <property type="term" value="P:organelle fusion"/>
    <property type="evidence" value="ECO:0007669"/>
    <property type="project" value="TreeGrafter"/>
</dbReference>
<dbReference type="InterPro" id="IPR000547">
    <property type="entry name" value="Clathrin_H-chain/VPS_repeat"/>
</dbReference>
<evidence type="ECO:0000313" key="7">
    <source>
        <dbReference type="EMBL" id="KAK9814445.1"/>
    </source>
</evidence>
<dbReference type="PROSITE" id="PS50236">
    <property type="entry name" value="CHCR"/>
    <property type="match status" value="1"/>
</dbReference>
<feature type="domain" description="Pep3/Vps18 beta-propeller" evidence="6">
    <location>
        <begin position="42"/>
        <end position="399"/>
    </location>
</feature>
<dbReference type="GO" id="GO:0006904">
    <property type="term" value="P:vesicle docking involved in exocytosis"/>
    <property type="evidence" value="ECO:0007669"/>
    <property type="project" value="TreeGrafter"/>
</dbReference>
<evidence type="ECO:0000256" key="5">
    <source>
        <dbReference type="SAM" id="Coils"/>
    </source>
</evidence>
<accession>A0AAW1Q178</accession>
<dbReference type="PANTHER" id="PTHR23323">
    <property type="entry name" value="VACUOLAR PROTEIN SORTING-ASSOCIATED PROTEIN"/>
    <property type="match status" value="1"/>
</dbReference>
<proteinExistence type="predicted"/>
<dbReference type="GO" id="GO:0007033">
    <property type="term" value="P:vacuole organization"/>
    <property type="evidence" value="ECO:0007669"/>
    <property type="project" value="TreeGrafter"/>
</dbReference>
<dbReference type="GO" id="GO:0007032">
    <property type="term" value="P:endosome organization"/>
    <property type="evidence" value="ECO:0007669"/>
    <property type="project" value="TreeGrafter"/>
</dbReference>
<keyword evidence="2" id="KW-0863">Zinc-finger</keyword>
<keyword evidence="5" id="KW-0175">Coiled coil</keyword>
<evidence type="ECO:0000256" key="4">
    <source>
        <dbReference type="PROSITE-ProRule" id="PRU01006"/>
    </source>
</evidence>
<dbReference type="Proteomes" id="UP001489004">
    <property type="component" value="Unassembled WGS sequence"/>
</dbReference>
<feature type="repeat" description="CHCR" evidence="4">
    <location>
        <begin position="627"/>
        <end position="783"/>
    </location>
</feature>
<name>A0AAW1Q178_9CHLO</name>
<keyword evidence="1" id="KW-0479">Metal-binding</keyword>
<comment type="caution">
    <text evidence="7">The sequence shown here is derived from an EMBL/GenBank/DDBJ whole genome shotgun (WGS) entry which is preliminary data.</text>
</comment>
<protein>
    <recommendedName>
        <fullName evidence="6">Pep3/Vps18 beta-propeller domain-containing protein</fullName>
    </recommendedName>
</protein>
<sequence length="1002" mass="108768">MSLLDEWGAGETISGQEGFLSDEDGFEVVSSPTTGPTADAAMFSLETVERQIARGRGQVTAVAAASDSIVVGTSRAFLIRYDFSQGSAPVAELELSKAADASVRTIFVDPAGNHTLVALQIGAACETQYMHARWKKARVLNKLKGVSLTAVGWHWQRVQDVTTGEMLVGSEGGLLHEVVLEEKEKKEKSVKQVYSLGEAAQAICSVQQHPLPDGRLAVLLATPARLFVFVGAGTGSLEALFAAYPQPAAELTNCLEAPGSPTASQLQLFSRPGTKQAERFAWLAGSTIYHGSLAPAKSGLALGHELELLGQVQQLDVPPAGLPPPLTIISMAVTQFHIVLLQPAKLQAINHVSGQLAQEVPLTSRGGLASPGRAVGLTTDEAAGATYLVAGDGLYELSVHDEGRNMWRIYLGKQDYSNAFRNCRTQAQRDTVNIAEAEAAFSAGRLRDAARLYGKVTAALPSFEEVALKFVEVGGTEALQVFLQTKLDTLGHEDKAQATMVASWLTELYLDHINRALLEEAGEAAAAAHGLTEQLRAFLRANVDVLDVNVTISLLAGYGRMDDLMHYATYRHDNEAVVEYLMARGEASRALAVLRHPNVSQELFYKFAPVLMASAPRETVDAWMTGVPALDPRRLLPALMRFGEVAASAECQAEALRYVHHCIGRLQTTDPAVHNLAVALISLQNDEAELLEYLNTSRDLLGRPLYDPQFALRLARQRGRLQACVLLFCELAMYEDAVALALTFDLSLATAVAMRPEEEEALQRKLWLAIARDIISQQPGEGQDEPPGHNIKKINEFLREAGGLIKIEDILPLFPDFVQIDNFKDAICQSLEDYNQQIEHLKGEMEDATRIADALRRDMAALEQRTATLDLSEPCARCQRAVGDAPPASAGPSGGAVPRFYLFPSGNAFHGVCAGAEVMDLVAPSQRARIQTLLTRLSQVSEGADMAPALKDAAAERVETLRKQLDEQVAAEDPYCGETVIRNIDKPFIMEDEVDIIRSWEI</sequence>
<organism evidence="7 8">
    <name type="scientific">[Myrmecia] bisecta</name>
    <dbReference type="NCBI Taxonomy" id="41462"/>
    <lineage>
        <taxon>Eukaryota</taxon>
        <taxon>Viridiplantae</taxon>
        <taxon>Chlorophyta</taxon>
        <taxon>core chlorophytes</taxon>
        <taxon>Trebouxiophyceae</taxon>
        <taxon>Trebouxiales</taxon>
        <taxon>Trebouxiaceae</taxon>
        <taxon>Myrmecia</taxon>
    </lineage>
</organism>
<reference evidence="7 8" key="1">
    <citation type="journal article" date="2024" name="Nat. Commun.">
        <title>Phylogenomics reveals the evolutionary origins of lichenization in chlorophyte algae.</title>
        <authorList>
            <person name="Puginier C."/>
            <person name="Libourel C."/>
            <person name="Otte J."/>
            <person name="Skaloud P."/>
            <person name="Haon M."/>
            <person name="Grisel S."/>
            <person name="Petersen M."/>
            <person name="Berrin J.G."/>
            <person name="Delaux P.M."/>
            <person name="Dal Grande F."/>
            <person name="Keller J."/>
        </authorList>
    </citation>
    <scope>NUCLEOTIDE SEQUENCE [LARGE SCALE GENOMIC DNA]</scope>
    <source>
        <strain evidence="7 8">SAG 2043</strain>
    </source>
</reference>
<gene>
    <name evidence="7" type="ORF">WJX72_006013</name>
</gene>
<dbReference type="PANTHER" id="PTHR23323:SF26">
    <property type="entry name" value="VACUOLAR PROTEIN SORTING-ASSOCIATED PROTEIN 18 HOMOLOG"/>
    <property type="match status" value="1"/>
</dbReference>
<keyword evidence="3" id="KW-0862">Zinc</keyword>
<keyword evidence="8" id="KW-1185">Reference proteome</keyword>